<protein>
    <submittedName>
        <fullName evidence="2">Putative secreted protein</fullName>
    </submittedName>
</protein>
<keyword evidence="1" id="KW-0732">Signal</keyword>
<evidence type="ECO:0000313" key="2">
    <source>
        <dbReference type="EMBL" id="MBW63911.1"/>
    </source>
</evidence>
<sequence>MAHRLVALILLSASGVWTTCRRYTHRKTVSADSGVEKAWMWHCICQRIRFSCERVCSLPVAVVVQDHV</sequence>
<dbReference type="AlphaFoldDB" id="A0A2M4CFH9"/>
<proteinExistence type="predicted"/>
<feature type="signal peptide" evidence="1">
    <location>
        <begin position="1"/>
        <end position="18"/>
    </location>
</feature>
<organism evidence="2">
    <name type="scientific">Anopheles marajoara</name>
    <dbReference type="NCBI Taxonomy" id="58244"/>
    <lineage>
        <taxon>Eukaryota</taxon>
        <taxon>Metazoa</taxon>
        <taxon>Ecdysozoa</taxon>
        <taxon>Arthropoda</taxon>
        <taxon>Hexapoda</taxon>
        <taxon>Insecta</taxon>
        <taxon>Pterygota</taxon>
        <taxon>Neoptera</taxon>
        <taxon>Endopterygota</taxon>
        <taxon>Diptera</taxon>
        <taxon>Nematocera</taxon>
        <taxon>Culicoidea</taxon>
        <taxon>Culicidae</taxon>
        <taxon>Anophelinae</taxon>
        <taxon>Anopheles</taxon>
    </lineage>
</organism>
<name>A0A2M4CFH9_9DIPT</name>
<accession>A0A2M4CFH9</accession>
<evidence type="ECO:0000256" key="1">
    <source>
        <dbReference type="SAM" id="SignalP"/>
    </source>
</evidence>
<dbReference type="EMBL" id="GGFJ01014770">
    <property type="protein sequence ID" value="MBW63911.1"/>
    <property type="molecule type" value="Transcribed_RNA"/>
</dbReference>
<reference evidence="2" key="1">
    <citation type="submission" date="2018-01" db="EMBL/GenBank/DDBJ databases">
        <title>An insight into the sialome of Amazonian anophelines.</title>
        <authorList>
            <person name="Ribeiro J.M."/>
            <person name="Scarpassa V."/>
            <person name="Calvo E."/>
        </authorList>
    </citation>
    <scope>NUCLEOTIDE SEQUENCE</scope>
    <source>
        <tissue evidence="2">Salivary glands</tissue>
    </source>
</reference>
<feature type="chain" id="PRO_5014947728" evidence="1">
    <location>
        <begin position="19"/>
        <end position="68"/>
    </location>
</feature>